<comment type="caution">
    <text evidence="1">The sequence shown here is derived from an EMBL/GenBank/DDBJ whole genome shotgun (WGS) entry which is preliminary data.</text>
</comment>
<name>A0A9N9PWZ9_9HELO</name>
<keyword evidence="2" id="KW-1185">Reference proteome</keyword>
<dbReference type="Proteomes" id="UP000701801">
    <property type="component" value="Unassembled WGS sequence"/>
</dbReference>
<dbReference type="AlphaFoldDB" id="A0A9N9PWZ9"/>
<reference evidence="1" key="1">
    <citation type="submission" date="2021-07" db="EMBL/GenBank/DDBJ databases">
        <authorList>
            <person name="Durling M."/>
        </authorList>
    </citation>
    <scope>NUCLEOTIDE SEQUENCE</scope>
</reference>
<proteinExistence type="predicted"/>
<evidence type="ECO:0000313" key="1">
    <source>
        <dbReference type="EMBL" id="CAG8971190.1"/>
    </source>
</evidence>
<dbReference type="EMBL" id="CAJVRM010000013">
    <property type="protein sequence ID" value="CAG8971190.1"/>
    <property type="molecule type" value="Genomic_DNA"/>
</dbReference>
<gene>
    <name evidence="1" type="ORF">HYALB_00010190</name>
</gene>
<protein>
    <submittedName>
        <fullName evidence="1">Uncharacterized protein</fullName>
    </submittedName>
</protein>
<sequence length="98" mass="10786">MRLTHLTTGALGKRYFGYCLDNNSDGSETFNDDKGEKACIAHQDNGPIGNDGAGPKCHDFTWRQVIGGEQCYSKEGLIDDGTFDFLCKWFGADKILTS</sequence>
<organism evidence="1 2">
    <name type="scientific">Hymenoscyphus albidus</name>
    <dbReference type="NCBI Taxonomy" id="595503"/>
    <lineage>
        <taxon>Eukaryota</taxon>
        <taxon>Fungi</taxon>
        <taxon>Dikarya</taxon>
        <taxon>Ascomycota</taxon>
        <taxon>Pezizomycotina</taxon>
        <taxon>Leotiomycetes</taxon>
        <taxon>Helotiales</taxon>
        <taxon>Helotiaceae</taxon>
        <taxon>Hymenoscyphus</taxon>
    </lineage>
</organism>
<evidence type="ECO:0000313" key="2">
    <source>
        <dbReference type="Proteomes" id="UP000701801"/>
    </source>
</evidence>
<accession>A0A9N9PWZ9</accession>